<dbReference type="EMBL" id="AB930126">
    <property type="protein sequence ID" value="BAT22897.1"/>
    <property type="molecule type" value="Genomic_DNA"/>
</dbReference>
<reference evidence="2" key="2">
    <citation type="journal article" date="2015" name="PLoS ONE">
        <title>Skin Commensal Staphylococci May Act as Reservoir for Fusidic Acid Resistance Genes.</title>
        <authorList>
            <person name="Hung W.-C."/>
            <person name="Chen H.-J."/>
            <person name="Lin Y.-T."/>
            <person name="Tsai J.-C."/>
            <person name="Chen C.-W."/>
            <person name="Lu H.-H."/>
            <person name="Tseng S.-P."/>
            <person name="Jheng Y.-Y."/>
            <person name="Leong K.H."/>
            <person name="Teng L.-J."/>
        </authorList>
    </citation>
    <scope>NUCLEOTIDE SEQUENCE</scope>
    <source>
        <strain evidence="2">TFGsh1</strain>
    </source>
</reference>
<evidence type="ECO:0000259" key="1">
    <source>
        <dbReference type="SMART" id="SM00901"/>
    </source>
</evidence>
<accession>A0A0N7KW20</accession>
<organism evidence="2">
    <name type="scientific">Staphylococcus hominis subsp. hominis</name>
    <dbReference type="NCBI Taxonomy" id="145391"/>
    <lineage>
        <taxon>Bacteria</taxon>
        <taxon>Bacillati</taxon>
        <taxon>Bacillota</taxon>
        <taxon>Bacilli</taxon>
        <taxon>Bacillales</taxon>
        <taxon>Staphylococcaceae</taxon>
        <taxon>Staphylococcus</taxon>
    </lineage>
</organism>
<evidence type="ECO:0000313" key="2">
    <source>
        <dbReference type="EMBL" id="BAT22897.1"/>
    </source>
</evidence>
<protein>
    <recommendedName>
        <fullName evidence="1">FRG domain-containing protein</fullName>
    </recommendedName>
</protein>
<reference evidence="2" key="1">
    <citation type="submission" date="2014-04" db="EMBL/GenBank/DDBJ databases">
        <authorList>
            <person name="Xu Y.W."/>
            <person name="Yang Q."/>
        </authorList>
    </citation>
    <scope>NUCLEOTIDE SEQUENCE</scope>
    <source>
        <strain evidence="2">TFGsh1</strain>
    </source>
</reference>
<feature type="domain" description="FRG" evidence="1">
    <location>
        <begin position="20"/>
        <end position="113"/>
    </location>
</feature>
<dbReference type="Pfam" id="PF08867">
    <property type="entry name" value="FRG"/>
    <property type="match status" value="1"/>
</dbReference>
<sequence length="234" mass="27245">MKRSVESFSELHQVLKNYRDNSLWLFRGHSNLNWSLVPKAGRAPYDKYDDEETFYAWKRQAMIFLKETYSDWDMLTIAQHHGLATRLLDWSFNPLVAAFFAVQTYEDCDAVIYAYLKKSDMNMKGATPFKSKGIKKVKPNGLASRVVRQSGIFTIHEPPTNSIEANLSEKEELHKIIIKKHYRKKLREELSYYGINELSLFPDLDGLSSHVNWIMEINPYASNNITQELNSINE</sequence>
<name>A0A0N7KW20_STAHO</name>
<dbReference type="AlphaFoldDB" id="A0A0N7KW20"/>
<dbReference type="InterPro" id="IPR014966">
    <property type="entry name" value="FRG-dom"/>
</dbReference>
<dbReference type="SMART" id="SM00901">
    <property type="entry name" value="FRG"/>
    <property type="match status" value="1"/>
</dbReference>
<proteinExistence type="predicted"/>